<keyword evidence="1" id="KW-0819">tRNA processing</keyword>
<keyword evidence="7" id="KW-1185">Reference proteome</keyword>
<dbReference type="InterPro" id="IPR000100">
    <property type="entry name" value="RNase_P"/>
</dbReference>
<dbReference type="PANTHER" id="PTHR33992">
    <property type="entry name" value="RIBONUCLEASE P PROTEIN COMPONENT"/>
    <property type="match status" value="1"/>
</dbReference>
<name>A0A939GX79_9BURK</name>
<dbReference type="Pfam" id="PF00825">
    <property type="entry name" value="Ribonuclease_P"/>
    <property type="match status" value="1"/>
</dbReference>
<evidence type="ECO:0000256" key="2">
    <source>
        <dbReference type="ARBA" id="ARBA00022722"/>
    </source>
</evidence>
<dbReference type="SUPFAM" id="SSF54211">
    <property type="entry name" value="Ribosomal protein S5 domain 2-like"/>
    <property type="match status" value="1"/>
</dbReference>
<dbReference type="GO" id="GO:0042781">
    <property type="term" value="F:3'-tRNA processing endoribonuclease activity"/>
    <property type="evidence" value="ECO:0007669"/>
    <property type="project" value="TreeGrafter"/>
</dbReference>
<keyword evidence="4" id="KW-0378">Hydrolase</keyword>
<evidence type="ECO:0000256" key="4">
    <source>
        <dbReference type="ARBA" id="ARBA00022801"/>
    </source>
</evidence>
<dbReference type="InterPro" id="IPR014721">
    <property type="entry name" value="Ribsml_uS5_D2-typ_fold_subgr"/>
</dbReference>
<evidence type="ECO:0000256" key="3">
    <source>
        <dbReference type="ARBA" id="ARBA00022759"/>
    </source>
</evidence>
<keyword evidence="5" id="KW-0694">RNA-binding</keyword>
<evidence type="ECO:0000256" key="1">
    <source>
        <dbReference type="ARBA" id="ARBA00022694"/>
    </source>
</evidence>
<gene>
    <name evidence="6" type="ORF">J1777_01140</name>
</gene>
<evidence type="ECO:0000313" key="6">
    <source>
        <dbReference type="EMBL" id="MBO1248443.1"/>
    </source>
</evidence>
<protein>
    <submittedName>
        <fullName evidence="6">Ribonuclease P protein component</fullName>
    </submittedName>
</protein>
<evidence type="ECO:0000256" key="5">
    <source>
        <dbReference type="ARBA" id="ARBA00022884"/>
    </source>
</evidence>
<dbReference type="Proteomes" id="UP000664731">
    <property type="component" value="Unassembled WGS sequence"/>
</dbReference>
<dbReference type="GO" id="GO:0004526">
    <property type="term" value="F:ribonuclease P activity"/>
    <property type="evidence" value="ECO:0007669"/>
    <property type="project" value="InterPro"/>
</dbReference>
<sequence length="175" mass="18641">MQRLKTRAQFQAVMAAGVCARTPHFVLHRLVLETTATAAEPATASLSGPDVALTQPASQALFAVVGAPSRQAPAQPWLGPLVPKRWAKRSVTRHLLRRQIYAVAQDFAAQLPPNGAYVVRLRAAFDPKRFVSASSEPLRQAVRSELQQLFGYAVRKLGGAGPTAAANLAAPGVLA</sequence>
<dbReference type="GO" id="GO:0030677">
    <property type="term" value="C:ribonuclease P complex"/>
    <property type="evidence" value="ECO:0007669"/>
    <property type="project" value="TreeGrafter"/>
</dbReference>
<organism evidence="6 7">
    <name type="scientific">Comamonas denitrificans</name>
    <dbReference type="NCBI Taxonomy" id="117506"/>
    <lineage>
        <taxon>Bacteria</taxon>
        <taxon>Pseudomonadati</taxon>
        <taxon>Pseudomonadota</taxon>
        <taxon>Betaproteobacteria</taxon>
        <taxon>Burkholderiales</taxon>
        <taxon>Comamonadaceae</taxon>
        <taxon>Comamonas</taxon>
    </lineage>
</organism>
<dbReference type="PANTHER" id="PTHR33992:SF1">
    <property type="entry name" value="RIBONUCLEASE P PROTEIN COMPONENT"/>
    <property type="match status" value="1"/>
</dbReference>
<dbReference type="AlphaFoldDB" id="A0A939GX79"/>
<accession>A0A939GX79</accession>
<reference evidence="6" key="1">
    <citation type="submission" date="2021-03" db="EMBL/GenBank/DDBJ databases">
        <title>Comamonas denitrificans.</title>
        <authorList>
            <person name="Finster K."/>
        </authorList>
    </citation>
    <scope>NUCLEOTIDE SEQUENCE</scope>
    <source>
        <strain evidence="6">MM2021_4</strain>
    </source>
</reference>
<evidence type="ECO:0000313" key="7">
    <source>
        <dbReference type="Proteomes" id="UP000664731"/>
    </source>
</evidence>
<dbReference type="EMBL" id="JAFNME010000002">
    <property type="protein sequence ID" value="MBO1248443.1"/>
    <property type="molecule type" value="Genomic_DNA"/>
</dbReference>
<dbReference type="GO" id="GO:0000049">
    <property type="term" value="F:tRNA binding"/>
    <property type="evidence" value="ECO:0007669"/>
    <property type="project" value="InterPro"/>
</dbReference>
<dbReference type="Gene3D" id="3.30.230.10">
    <property type="match status" value="1"/>
</dbReference>
<keyword evidence="3" id="KW-0255">Endonuclease</keyword>
<proteinExistence type="predicted"/>
<comment type="caution">
    <text evidence="6">The sequence shown here is derived from an EMBL/GenBank/DDBJ whole genome shotgun (WGS) entry which is preliminary data.</text>
</comment>
<keyword evidence="2" id="KW-0540">Nuclease</keyword>
<dbReference type="InterPro" id="IPR020568">
    <property type="entry name" value="Ribosomal_Su5_D2-typ_SF"/>
</dbReference>